<dbReference type="Proteomes" id="UP000828390">
    <property type="component" value="Unassembled WGS sequence"/>
</dbReference>
<dbReference type="EMBL" id="JAIWYP010000002">
    <property type="protein sequence ID" value="KAH3875672.1"/>
    <property type="molecule type" value="Genomic_DNA"/>
</dbReference>
<accession>A0A9D4RR81</accession>
<sequence>MLLRSCILSPRVSEICSGVIPMARIAAASCAMSIGTGPGRPFIRSMTRPGVMPAGDEYEKSDKTLLQQNDYFISDTIRLIPFKIMSVSMVPESVSLNIGCQI</sequence>
<comment type="caution">
    <text evidence="1">The sequence shown here is derived from an EMBL/GenBank/DDBJ whole genome shotgun (WGS) entry which is preliminary data.</text>
</comment>
<reference evidence="1" key="2">
    <citation type="submission" date="2020-11" db="EMBL/GenBank/DDBJ databases">
        <authorList>
            <person name="McCartney M.A."/>
            <person name="Auch B."/>
            <person name="Kono T."/>
            <person name="Mallez S."/>
            <person name="Becker A."/>
            <person name="Gohl D.M."/>
            <person name="Silverstein K.A.T."/>
            <person name="Koren S."/>
            <person name="Bechman K.B."/>
            <person name="Herman A."/>
            <person name="Abrahante J.E."/>
            <person name="Garbe J."/>
        </authorList>
    </citation>
    <scope>NUCLEOTIDE SEQUENCE</scope>
    <source>
        <strain evidence="1">Duluth1</strain>
        <tissue evidence="1">Whole animal</tissue>
    </source>
</reference>
<organism evidence="1 2">
    <name type="scientific">Dreissena polymorpha</name>
    <name type="common">Zebra mussel</name>
    <name type="synonym">Mytilus polymorpha</name>
    <dbReference type="NCBI Taxonomy" id="45954"/>
    <lineage>
        <taxon>Eukaryota</taxon>
        <taxon>Metazoa</taxon>
        <taxon>Spiralia</taxon>
        <taxon>Lophotrochozoa</taxon>
        <taxon>Mollusca</taxon>
        <taxon>Bivalvia</taxon>
        <taxon>Autobranchia</taxon>
        <taxon>Heteroconchia</taxon>
        <taxon>Euheterodonta</taxon>
        <taxon>Imparidentia</taxon>
        <taxon>Neoheterodontei</taxon>
        <taxon>Myida</taxon>
        <taxon>Dreissenoidea</taxon>
        <taxon>Dreissenidae</taxon>
        <taxon>Dreissena</taxon>
    </lineage>
</organism>
<reference evidence="1" key="1">
    <citation type="journal article" date="2019" name="bioRxiv">
        <title>The Genome of the Zebra Mussel, Dreissena polymorpha: A Resource for Invasive Species Research.</title>
        <authorList>
            <person name="McCartney M.A."/>
            <person name="Auch B."/>
            <person name="Kono T."/>
            <person name="Mallez S."/>
            <person name="Zhang Y."/>
            <person name="Obille A."/>
            <person name="Becker A."/>
            <person name="Abrahante J.E."/>
            <person name="Garbe J."/>
            <person name="Badalamenti J.P."/>
            <person name="Herman A."/>
            <person name="Mangelson H."/>
            <person name="Liachko I."/>
            <person name="Sullivan S."/>
            <person name="Sone E.D."/>
            <person name="Koren S."/>
            <person name="Silverstein K.A.T."/>
            <person name="Beckman K.B."/>
            <person name="Gohl D.M."/>
        </authorList>
    </citation>
    <scope>NUCLEOTIDE SEQUENCE</scope>
    <source>
        <strain evidence="1">Duluth1</strain>
        <tissue evidence="1">Whole animal</tissue>
    </source>
</reference>
<evidence type="ECO:0000313" key="2">
    <source>
        <dbReference type="Proteomes" id="UP000828390"/>
    </source>
</evidence>
<evidence type="ECO:0000313" key="1">
    <source>
        <dbReference type="EMBL" id="KAH3875672.1"/>
    </source>
</evidence>
<gene>
    <name evidence="1" type="ORF">DPMN_038945</name>
</gene>
<proteinExistence type="predicted"/>
<dbReference type="AlphaFoldDB" id="A0A9D4RR81"/>
<protein>
    <submittedName>
        <fullName evidence="1">Uncharacterized protein</fullName>
    </submittedName>
</protein>
<name>A0A9D4RR81_DREPO</name>
<keyword evidence="2" id="KW-1185">Reference proteome</keyword>